<feature type="domain" description="UDENN" evidence="11">
    <location>
        <begin position="14"/>
        <end position="495"/>
    </location>
</feature>
<dbReference type="GO" id="GO:0005829">
    <property type="term" value="C:cytosol"/>
    <property type="evidence" value="ECO:0007669"/>
    <property type="project" value="TreeGrafter"/>
</dbReference>
<dbReference type="Pfam" id="PF23629">
    <property type="entry name" value="Death_MADD"/>
    <property type="match status" value="1"/>
</dbReference>
<keyword evidence="8" id="KW-0053">Apoptosis</keyword>
<dbReference type="OrthoDB" id="6282239at2759"/>
<dbReference type="Pfam" id="PF03456">
    <property type="entry name" value="uDENN"/>
    <property type="match status" value="1"/>
</dbReference>
<feature type="region of interest" description="Disordered" evidence="10">
    <location>
        <begin position="797"/>
        <end position="839"/>
    </location>
</feature>
<dbReference type="Proteomes" id="UP000186922">
    <property type="component" value="Unassembled WGS sequence"/>
</dbReference>
<sequence length="1621" mass="179664">MDLSKKNLCPRLVDYVVIAGNRKPYASQNISRPQMLRRYPVDDHKDFPLPFEIAYFCQPEGNFTFRPKTSSDIRRTSSFTFSLTDKDSAKIRHGICFNFFRPARRPTARRRENSIGADSSRFTLTSICILTHHPFLSTFRDCLNILYTLIDSCDLRASSLGYRGQIWELLAGQIAIDNIHPAVLNEVREVETWILRFLCCPVPVPGKTLVEVELLPLNGAPVARFGFPDRTRFPLVDYPLHLPFELLGVDTALRVLTCILLENKVLLRSKDVNAVSMTVMAFVAMLYPLEYMFPVIPLLPACLPGAEQLLLAPTPYIIGIPESFLILRGTTIPDDVWLVDLDANKMYGPSSGEDIPPLPEMEGSTLRSHIEQAIRVMNSDQDSGLNLEEGQPGQKVPAVQEGGYGYGYGSETAAVDVATRMAINRFLNSPSVLGNLTEHIRTLRLYPRPVIAFQVYSFLRSRPTRTHFIDRFAKTQAVEFFAEWSLSPNNVAFLRANTGISDPKVIGDKLKWFAEQLQPVYYQVFDSASAIGEAVAYALSNEHLLHFTSSFSNGGEDSDDGEYGGEVGEEHSYGVDYSRADFDESRDTERLVYHMVCPDLEREGQYQWRPPDQLQLPGHLLSQSSSTQSIADRDMDSDDGASSRCSSPDNDTASRSTGEALSTSTGSTSERGRNSAQAVAIMPTPKTPASKSSLINFRFGSIGSEGSNALSDILGDKTTEQVAKLQNTMTDLADKSKQNFQKATSLFKSLQQQSKDNILESTLPLKISITGSDAHNQSAKFVNDLTSKLKKVGNSVEKTVADTARPQPFGPFPSGRRNPNERNSLIRHDSTQSPPESRANFRSAFEQRSGEGGLSSKRGSGHHSIAAGLNLENQHFVKEMIDCVMAGDSISWLKMKRLKKLLEDENYRNFLIARLNFNIGKQLSDDHYLSDVMIGNEQWKGYCKLLQLCVAGLDKSFQSWGLGGMGSTFHILEVAYTHYTDMKAQRTHSAASGFMNMFQPRSTTPSVASENGRNMKPSDSLAISSDQLASGFRSVMNNVRTLASNNATSILISEPTLDMSEQPPQMVPLRPEPSVTLPTPDDDRSPPTSSPSSPDTEGPDSPSASRRSSQSDAAHSATVLSDVNRKLTAEGHQQADEMRSHFLDPAERSPFASPSSSRRSSRSTDDGSNSGSARPRRKLISHQSITSFNTTTNLSTHGPISEHDTASHGGGESYSRKSSISSEYRYRNGQLFAASSMGGATPGGASTTTEEVHRVYLFESLLGKSRGKVFDQMQFWDDAFIDAVALERDLIGMDQGPSELLERYKSLAETDKKRMEHDEDRLLATMLHNLVAYMVSMQVRKVDLRKTVRRLLGKSHLGMAYSSEIHKLLEQLDMLNGNEIDLKPPISRQRQKQTFTVQMGTDSSGDIAFMEVRDDGLVVRSIDGLAADRIYYDNLINMTFSPKTKVLCLWHRQDKTELEDSAASGPSNGLVPITAPTKLNQYYCKKSKELYHCIKESMERAASRGKQPMPGADLGGDFPIQDMRTGEGGLLQVTMDGVGLLFANSKYFMQLSHIRKCFTQKGGIFVLEEYNPDTQQVTQRKYKSPMSDQICYSVLCLFSYIAAASTAGRESAISTPPNRPS</sequence>
<dbReference type="InterPro" id="IPR005112">
    <property type="entry name" value="dDENN_dom"/>
</dbReference>
<dbReference type="InterPro" id="IPR005113">
    <property type="entry name" value="uDENN_dom"/>
</dbReference>
<evidence type="ECO:0000256" key="1">
    <source>
        <dbReference type="ARBA" id="ARBA00004236"/>
    </source>
</evidence>
<feature type="region of interest" description="Disordered" evidence="10">
    <location>
        <begin position="550"/>
        <end position="569"/>
    </location>
</feature>
<evidence type="ECO:0000256" key="6">
    <source>
        <dbReference type="ARBA" id="ARBA00022490"/>
    </source>
</evidence>
<dbReference type="GO" id="GO:0006915">
    <property type="term" value="P:apoptotic process"/>
    <property type="evidence" value="ECO:0007669"/>
    <property type="project" value="UniProtKB-KW"/>
</dbReference>
<keyword evidence="5" id="KW-1003">Cell membrane</keyword>
<evidence type="ECO:0000256" key="2">
    <source>
        <dbReference type="ARBA" id="ARBA00004496"/>
    </source>
</evidence>
<feature type="region of interest" description="Disordered" evidence="10">
    <location>
        <begin position="996"/>
        <end position="1021"/>
    </location>
</feature>
<name>A0A1D1VEY8_RAMVA</name>
<feature type="compositionally biased region" description="Polar residues" evidence="10">
    <location>
        <begin position="999"/>
        <end position="1012"/>
    </location>
</feature>
<keyword evidence="13" id="KW-1185">Reference proteome</keyword>
<organism evidence="12 13">
    <name type="scientific">Ramazzottius varieornatus</name>
    <name type="common">Water bear</name>
    <name type="synonym">Tardigrade</name>
    <dbReference type="NCBI Taxonomy" id="947166"/>
    <lineage>
        <taxon>Eukaryota</taxon>
        <taxon>Metazoa</taxon>
        <taxon>Ecdysozoa</taxon>
        <taxon>Tardigrada</taxon>
        <taxon>Eutardigrada</taxon>
        <taxon>Parachela</taxon>
        <taxon>Hypsibioidea</taxon>
        <taxon>Ramazzottiidae</taxon>
        <taxon>Ramazzottius</taxon>
    </lineage>
</organism>
<keyword evidence="7" id="KW-0344">Guanine-nucleotide releasing factor</keyword>
<feature type="compositionally biased region" description="Polar residues" evidence="10">
    <location>
        <begin position="621"/>
        <end position="630"/>
    </location>
</feature>
<keyword evidence="9" id="KW-0472">Membrane</keyword>
<feature type="region of interest" description="Disordered" evidence="10">
    <location>
        <begin position="610"/>
        <end position="692"/>
    </location>
</feature>
<dbReference type="EMBL" id="BDGG01000006">
    <property type="protein sequence ID" value="GAV00192.1"/>
    <property type="molecule type" value="Genomic_DNA"/>
</dbReference>
<dbReference type="GO" id="GO:0005085">
    <property type="term" value="F:guanyl-nucleotide exchange factor activity"/>
    <property type="evidence" value="ECO:0007669"/>
    <property type="project" value="UniProtKB-KW"/>
</dbReference>
<dbReference type="InterPro" id="IPR001194">
    <property type="entry name" value="cDENN_dom"/>
</dbReference>
<accession>A0A1D1VEY8</accession>
<evidence type="ECO:0000256" key="10">
    <source>
        <dbReference type="SAM" id="MobiDB-lite"/>
    </source>
</evidence>
<dbReference type="Gene3D" id="3.40.50.11500">
    <property type="match status" value="1"/>
</dbReference>
<dbReference type="InterPro" id="IPR037516">
    <property type="entry name" value="Tripartite_DENN"/>
</dbReference>
<feature type="compositionally biased region" description="Low complexity" evidence="10">
    <location>
        <begin position="1086"/>
        <end position="1117"/>
    </location>
</feature>
<comment type="similarity">
    <text evidence="3">Belongs to the MADD family.</text>
</comment>
<evidence type="ECO:0000313" key="13">
    <source>
        <dbReference type="Proteomes" id="UP000186922"/>
    </source>
</evidence>
<feature type="compositionally biased region" description="Basic and acidic residues" evidence="10">
    <location>
        <begin position="1123"/>
        <end position="1147"/>
    </location>
</feature>
<dbReference type="InterPro" id="IPR056574">
    <property type="entry name" value="Death_MADD"/>
</dbReference>
<keyword evidence="6" id="KW-0963">Cytoplasm</keyword>
<evidence type="ECO:0000256" key="7">
    <source>
        <dbReference type="ARBA" id="ARBA00022658"/>
    </source>
</evidence>
<dbReference type="Gene3D" id="3.30.450.200">
    <property type="match status" value="1"/>
</dbReference>
<dbReference type="SMART" id="SM00801">
    <property type="entry name" value="dDENN"/>
    <property type="match status" value="1"/>
</dbReference>
<evidence type="ECO:0000256" key="8">
    <source>
        <dbReference type="ARBA" id="ARBA00022703"/>
    </source>
</evidence>
<evidence type="ECO:0000313" key="12">
    <source>
        <dbReference type="EMBL" id="GAV00192.1"/>
    </source>
</evidence>
<dbReference type="InterPro" id="IPR057469">
    <property type="entry name" value="PH_MADD"/>
</dbReference>
<feature type="compositionally biased region" description="Low complexity" evidence="10">
    <location>
        <begin position="1148"/>
        <end position="1158"/>
    </location>
</feature>
<reference evidence="12 13" key="1">
    <citation type="journal article" date="2016" name="Nat. Commun.">
        <title>Extremotolerant tardigrade genome and improved radiotolerance of human cultured cells by tardigrade-unique protein.</title>
        <authorList>
            <person name="Hashimoto T."/>
            <person name="Horikawa D.D."/>
            <person name="Saito Y."/>
            <person name="Kuwahara H."/>
            <person name="Kozuka-Hata H."/>
            <person name="Shin-I T."/>
            <person name="Minakuchi Y."/>
            <person name="Ohishi K."/>
            <person name="Motoyama A."/>
            <person name="Aizu T."/>
            <person name="Enomoto A."/>
            <person name="Kondo K."/>
            <person name="Tanaka S."/>
            <person name="Hara Y."/>
            <person name="Koshikawa S."/>
            <person name="Sagara H."/>
            <person name="Miura T."/>
            <person name="Yokobori S."/>
            <person name="Miyagawa K."/>
            <person name="Suzuki Y."/>
            <person name="Kubo T."/>
            <person name="Oyama M."/>
            <person name="Kohara Y."/>
            <person name="Fujiyama A."/>
            <person name="Arakawa K."/>
            <person name="Katayama T."/>
            <person name="Toyoda A."/>
            <person name="Kunieda T."/>
        </authorList>
    </citation>
    <scope>NUCLEOTIDE SEQUENCE [LARGE SCALE GENOMIC DNA]</scope>
    <source>
        <strain evidence="12 13">YOKOZUNA-1</strain>
    </source>
</reference>
<evidence type="ECO:0000256" key="4">
    <source>
        <dbReference type="ARBA" id="ARBA00017868"/>
    </source>
</evidence>
<dbReference type="GO" id="GO:0042981">
    <property type="term" value="P:regulation of apoptotic process"/>
    <property type="evidence" value="ECO:0007669"/>
    <property type="project" value="TreeGrafter"/>
</dbReference>
<dbReference type="GO" id="GO:0032483">
    <property type="term" value="P:regulation of Rab protein signal transduction"/>
    <property type="evidence" value="ECO:0007669"/>
    <property type="project" value="TreeGrafter"/>
</dbReference>
<protein>
    <recommendedName>
        <fullName evidence="4">MAP kinase-activating death domain protein</fullName>
    </recommendedName>
</protein>
<dbReference type="GO" id="GO:0005886">
    <property type="term" value="C:plasma membrane"/>
    <property type="evidence" value="ECO:0007669"/>
    <property type="project" value="UniProtKB-SubCell"/>
</dbReference>
<dbReference type="PANTHER" id="PTHR13008:SF7">
    <property type="entry name" value="MAP KINASE-ACTIVATING DEATH DOMAIN PROTEIN"/>
    <property type="match status" value="1"/>
</dbReference>
<feature type="compositionally biased region" description="Polar residues" evidence="10">
    <location>
        <begin position="643"/>
        <end position="661"/>
    </location>
</feature>
<evidence type="ECO:0000256" key="3">
    <source>
        <dbReference type="ARBA" id="ARBA00005978"/>
    </source>
</evidence>
<feature type="region of interest" description="Disordered" evidence="10">
    <location>
        <begin position="1059"/>
        <end position="1220"/>
    </location>
</feature>
<gene>
    <name evidence="12" type="primary">RvY_11076-1</name>
    <name evidence="12" type="synonym">RvY_11076.1</name>
    <name evidence="12" type="ORF">RvY_11076</name>
</gene>
<feature type="compositionally biased region" description="Basic and acidic residues" evidence="10">
    <location>
        <begin position="818"/>
        <end position="830"/>
    </location>
</feature>
<dbReference type="SMART" id="SM00799">
    <property type="entry name" value="DENN"/>
    <property type="match status" value="1"/>
</dbReference>
<evidence type="ECO:0000256" key="5">
    <source>
        <dbReference type="ARBA" id="ARBA00022475"/>
    </source>
</evidence>
<dbReference type="SMART" id="SM00800">
    <property type="entry name" value="uDENN"/>
    <property type="match status" value="1"/>
</dbReference>
<dbReference type="PANTHER" id="PTHR13008">
    <property type="entry name" value="MAP-KINASE ACTIVATING DEATH DOMAIN PROTEIN MADD /DENN/AEX-3 C.ELEGANS"/>
    <property type="match status" value="1"/>
</dbReference>
<dbReference type="Pfam" id="PF02141">
    <property type="entry name" value="DENN"/>
    <property type="match status" value="1"/>
</dbReference>
<proteinExistence type="inferred from homology"/>
<dbReference type="InterPro" id="IPR043153">
    <property type="entry name" value="DENN_C"/>
</dbReference>
<dbReference type="Pfam" id="PF25328">
    <property type="entry name" value="PH_MADD"/>
    <property type="match status" value="1"/>
</dbReference>
<evidence type="ECO:0000259" key="11">
    <source>
        <dbReference type="PROSITE" id="PS50211"/>
    </source>
</evidence>
<comment type="subcellular location">
    <subcellularLocation>
        <location evidence="1">Cell membrane</location>
    </subcellularLocation>
    <subcellularLocation>
        <location evidence="2">Cytoplasm</location>
    </subcellularLocation>
</comment>
<dbReference type="STRING" id="947166.A0A1D1VEY8"/>
<feature type="compositionally biased region" description="Polar residues" evidence="10">
    <location>
        <begin position="1181"/>
        <end position="1198"/>
    </location>
</feature>
<evidence type="ECO:0000256" key="9">
    <source>
        <dbReference type="ARBA" id="ARBA00023136"/>
    </source>
</evidence>
<comment type="caution">
    <text evidence="12">The sequence shown here is derived from an EMBL/GenBank/DDBJ whole genome shotgun (WGS) entry which is preliminary data.</text>
</comment>
<dbReference type="PROSITE" id="PS50211">
    <property type="entry name" value="DENN"/>
    <property type="match status" value="1"/>
</dbReference>
<dbReference type="InterPro" id="IPR039980">
    <property type="entry name" value="MADD"/>
</dbReference>